<comment type="cofactor">
    <cofactor evidence="8">
        <name>Zn(2+)</name>
        <dbReference type="ChEBI" id="CHEBI:29105"/>
    </cofactor>
    <text evidence="8">Binds 1 zinc ion per subunit.</text>
</comment>
<dbReference type="InterPro" id="IPR014311">
    <property type="entry name" value="Guanine_deaminase"/>
</dbReference>
<dbReference type="CDD" id="cd01303">
    <property type="entry name" value="GDEase"/>
    <property type="match status" value="1"/>
</dbReference>
<reference evidence="10 11" key="1">
    <citation type="submission" date="2016-10" db="EMBL/GenBank/DDBJ databases">
        <authorList>
            <person name="Varghese N."/>
            <person name="Submissions S."/>
        </authorList>
    </citation>
    <scope>NUCLEOTIDE SEQUENCE [LARGE SCALE GENOMIC DNA]</scope>
    <source>
        <strain evidence="10 11">DSM 21822</strain>
    </source>
</reference>
<evidence type="ECO:0000256" key="8">
    <source>
        <dbReference type="RuleBase" id="RU366009"/>
    </source>
</evidence>
<dbReference type="PANTHER" id="PTHR11271">
    <property type="entry name" value="GUANINE DEAMINASE"/>
    <property type="match status" value="1"/>
</dbReference>
<accession>A0A1I4A0G9</accession>
<comment type="similarity">
    <text evidence="2 8">Belongs to the metallo-dependent hydrolases superfamily. ATZ/TRZ family.</text>
</comment>
<proteinExistence type="inferred from homology"/>
<evidence type="ECO:0000313" key="11">
    <source>
        <dbReference type="Proteomes" id="UP000323300"/>
    </source>
</evidence>
<dbReference type="Gene3D" id="3.20.20.140">
    <property type="entry name" value="Metal-dependent hydrolases"/>
    <property type="match status" value="1"/>
</dbReference>
<evidence type="ECO:0000259" key="9">
    <source>
        <dbReference type="Pfam" id="PF01979"/>
    </source>
</evidence>
<dbReference type="NCBIfam" id="NF006679">
    <property type="entry name" value="PRK09228.1"/>
    <property type="match status" value="1"/>
</dbReference>
<dbReference type="EMBL" id="FOSL01000007">
    <property type="protein sequence ID" value="SFK49845.1"/>
    <property type="molecule type" value="Genomic_DNA"/>
</dbReference>
<dbReference type="Gene3D" id="2.30.40.10">
    <property type="entry name" value="Urease, subunit C, domain 1"/>
    <property type="match status" value="1"/>
</dbReference>
<dbReference type="GO" id="GO:0006147">
    <property type="term" value="P:guanine catabolic process"/>
    <property type="evidence" value="ECO:0007669"/>
    <property type="project" value="UniProtKB-UniRule"/>
</dbReference>
<evidence type="ECO:0000256" key="4">
    <source>
        <dbReference type="ARBA" id="ARBA00022723"/>
    </source>
</evidence>
<dbReference type="EC" id="3.5.4.3" evidence="3 7"/>
<dbReference type="RefSeq" id="WP_149760693.1">
    <property type="nucleotide sequence ID" value="NZ_BSPE01000070.1"/>
</dbReference>
<keyword evidence="6 8" id="KW-0862">Zinc</keyword>
<keyword evidence="4 8" id="KW-0479">Metal-binding</keyword>
<dbReference type="PANTHER" id="PTHR11271:SF6">
    <property type="entry name" value="GUANINE DEAMINASE"/>
    <property type="match status" value="1"/>
</dbReference>
<comment type="catalytic activity">
    <reaction evidence="8">
        <text>guanine + H2O + H(+) = xanthine + NH4(+)</text>
        <dbReference type="Rhea" id="RHEA:14665"/>
        <dbReference type="ChEBI" id="CHEBI:15377"/>
        <dbReference type="ChEBI" id="CHEBI:15378"/>
        <dbReference type="ChEBI" id="CHEBI:16235"/>
        <dbReference type="ChEBI" id="CHEBI:17712"/>
        <dbReference type="ChEBI" id="CHEBI:28938"/>
        <dbReference type="EC" id="3.5.4.3"/>
    </reaction>
</comment>
<protein>
    <recommendedName>
        <fullName evidence="3 7">Guanine deaminase</fullName>
        <shortName evidence="8">Guanase</shortName>
        <ecNumber evidence="3 7">3.5.4.3</ecNumber>
    </recommendedName>
    <alternativeName>
        <fullName evidence="8">Guanine aminohydrolase</fullName>
    </alternativeName>
</protein>
<evidence type="ECO:0000313" key="10">
    <source>
        <dbReference type="EMBL" id="SFK49845.1"/>
    </source>
</evidence>
<dbReference type="SUPFAM" id="SSF51556">
    <property type="entry name" value="Metallo-dependent hydrolases"/>
    <property type="match status" value="1"/>
</dbReference>
<dbReference type="UniPathway" id="UPA00603">
    <property type="reaction ID" value="UER00660"/>
</dbReference>
<sequence>MTDTLLRGRTLTFLRWPDGVDDHASYTYEEDGGLLIRDGRIIAAGAYADVARQAGESVQKVDHRPHLLLPGFIDAHVHFPQMQVIASYGAELLDWLNTYTFPEETKFANTQHGRRIARLFLDEMVRHGTTTVAAYCSVHKESAEAFFAESHDRNMLNIAGKVMMDRNAPDGVLDTPQSGYDDTKGLIREWHGRGRQLYAVTPRFAITSSPEQMEMAGALMREFPDLHMQTHLSENDKEIAFTQELYPWSRDYTDVYEHYGLLGRKALLGHCIHLSEREADALSESGSVAVFCPTSNLFLGSGLFDYQRYRTRQKPLRIAAATDVGGGTNYSMLRTMDEGYKVIALNGEKLNPFASFWQMTRGNAEALSVGDKVGTLDAGTDADIVVLDSKATPGMRLRMETVKTLAEELFLLQTLGDDRSVREVYVAGKPAKSVMSTTGVA</sequence>
<evidence type="ECO:0000256" key="3">
    <source>
        <dbReference type="ARBA" id="ARBA00012781"/>
    </source>
</evidence>
<keyword evidence="11" id="KW-1185">Reference proteome</keyword>
<dbReference type="FunFam" id="3.20.20.140:FF:000022">
    <property type="entry name" value="Guanine deaminase"/>
    <property type="match status" value="1"/>
</dbReference>
<dbReference type="Pfam" id="PF01979">
    <property type="entry name" value="Amidohydro_1"/>
    <property type="match status" value="1"/>
</dbReference>
<dbReference type="Proteomes" id="UP000323300">
    <property type="component" value="Unassembled WGS sequence"/>
</dbReference>
<evidence type="ECO:0000256" key="1">
    <source>
        <dbReference type="ARBA" id="ARBA00004984"/>
    </source>
</evidence>
<keyword evidence="5 8" id="KW-0378">Hydrolase</keyword>
<dbReference type="InterPro" id="IPR011059">
    <property type="entry name" value="Metal-dep_hydrolase_composite"/>
</dbReference>
<dbReference type="GO" id="GO:0008270">
    <property type="term" value="F:zinc ion binding"/>
    <property type="evidence" value="ECO:0007669"/>
    <property type="project" value="UniProtKB-UniRule"/>
</dbReference>
<dbReference type="GO" id="GO:0008892">
    <property type="term" value="F:guanine deaminase activity"/>
    <property type="evidence" value="ECO:0007669"/>
    <property type="project" value="UniProtKB-UniRule"/>
</dbReference>
<comment type="pathway">
    <text evidence="1 8">Purine metabolism; guanine degradation; xanthine from guanine: step 1/1.</text>
</comment>
<dbReference type="GO" id="GO:0005829">
    <property type="term" value="C:cytosol"/>
    <property type="evidence" value="ECO:0007669"/>
    <property type="project" value="TreeGrafter"/>
</dbReference>
<feature type="domain" description="Amidohydrolase-related" evidence="9">
    <location>
        <begin position="68"/>
        <end position="429"/>
    </location>
</feature>
<dbReference type="SUPFAM" id="SSF51338">
    <property type="entry name" value="Composite domain of metallo-dependent hydrolases"/>
    <property type="match status" value="2"/>
</dbReference>
<dbReference type="InterPro" id="IPR032466">
    <property type="entry name" value="Metal_Hydrolase"/>
</dbReference>
<organism evidence="10 11">
    <name type="scientific">Neomesorhizobium albiziae</name>
    <dbReference type="NCBI Taxonomy" id="335020"/>
    <lineage>
        <taxon>Bacteria</taxon>
        <taxon>Pseudomonadati</taxon>
        <taxon>Pseudomonadota</taxon>
        <taxon>Alphaproteobacteria</taxon>
        <taxon>Hyphomicrobiales</taxon>
        <taxon>Phyllobacteriaceae</taxon>
        <taxon>Neomesorhizobium</taxon>
    </lineage>
</organism>
<evidence type="ECO:0000256" key="2">
    <source>
        <dbReference type="ARBA" id="ARBA00006745"/>
    </source>
</evidence>
<evidence type="ECO:0000256" key="7">
    <source>
        <dbReference type="NCBIfam" id="TIGR02967"/>
    </source>
</evidence>
<gene>
    <name evidence="10" type="ORF">SAMN04488498_10784</name>
</gene>
<dbReference type="AlphaFoldDB" id="A0A1I4A0G9"/>
<evidence type="ECO:0000256" key="5">
    <source>
        <dbReference type="ARBA" id="ARBA00022801"/>
    </source>
</evidence>
<dbReference type="InterPro" id="IPR006680">
    <property type="entry name" value="Amidohydro-rel"/>
</dbReference>
<evidence type="ECO:0000256" key="6">
    <source>
        <dbReference type="ARBA" id="ARBA00022833"/>
    </source>
</evidence>
<dbReference type="OrthoDB" id="9787621at2"/>
<name>A0A1I4A0G9_9HYPH</name>
<dbReference type="NCBIfam" id="TIGR02967">
    <property type="entry name" value="guan_deamin"/>
    <property type="match status" value="1"/>
</dbReference>
<comment type="function">
    <text evidence="8">Catalyzes the hydrolytic deamination of guanine, producing xanthine and ammonia.</text>
</comment>
<dbReference type="InterPro" id="IPR051607">
    <property type="entry name" value="Metallo-dep_hydrolases"/>
</dbReference>